<evidence type="ECO:0000259" key="4">
    <source>
        <dbReference type="Pfam" id="PF08450"/>
    </source>
</evidence>
<feature type="binding site" evidence="3">
    <location>
        <position position="16"/>
    </location>
    <ligand>
        <name>a divalent metal cation</name>
        <dbReference type="ChEBI" id="CHEBI:60240"/>
    </ligand>
</feature>
<comment type="cofactor">
    <cofactor evidence="3">
        <name>Zn(2+)</name>
        <dbReference type="ChEBI" id="CHEBI:29105"/>
    </cofactor>
    <text evidence="3">Binds 1 divalent metal cation per subunit.</text>
</comment>
<feature type="binding site" evidence="3">
    <location>
        <position position="198"/>
    </location>
    <ligand>
        <name>a divalent metal cation</name>
        <dbReference type="ChEBI" id="CHEBI:60240"/>
    </ligand>
</feature>
<dbReference type="OrthoDB" id="2633250at2"/>
<dbReference type="Proteomes" id="UP000253759">
    <property type="component" value="Unassembled WGS sequence"/>
</dbReference>
<dbReference type="PRINTS" id="PR01790">
    <property type="entry name" value="SMP30FAMILY"/>
</dbReference>
<evidence type="ECO:0000313" key="6">
    <source>
        <dbReference type="Proteomes" id="UP000253759"/>
    </source>
</evidence>
<feature type="binding site" evidence="3">
    <location>
        <position position="102"/>
    </location>
    <ligand>
        <name>substrate</name>
    </ligand>
</feature>
<dbReference type="Gene3D" id="2.120.10.30">
    <property type="entry name" value="TolB, C-terminal domain"/>
    <property type="match status" value="1"/>
</dbReference>
<dbReference type="AlphaFoldDB" id="A0A369W4Q1"/>
<organism evidence="5 6">
    <name type="scientific">Pelagibacterium lacus</name>
    <dbReference type="NCBI Taxonomy" id="2282655"/>
    <lineage>
        <taxon>Bacteria</taxon>
        <taxon>Pseudomonadati</taxon>
        <taxon>Pseudomonadota</taxon>
        <taxon>Alphaproteobacteria</taxon>
        <taxon>Hyphomicrobiales</taxon>
        <taxon>Devosiaceae</taxon>
        <taxon>Pelagibacterium</taxon>
    </lineage>
</organism>
<keyword evidence="3" id="KW-0479">Metal-binding</keyword>
<dbReference type="PANTHER" id="PTHR10907:SF47">
    <property type="entry name" value="REGUCALCIN"/>
    <property type="match status" value="1"/>
</dbReference>
<proteinExistence type="inferred from homology"/>
<accession>A0A369W4Q1</accession>
<keyword evidence="6" id="KW-1185">Reference proteome</keyword>
<dbReference type="Pfam" id="PF08450">
    <property type="entry name" value="SGL"/>
    <property type="match status" value="1"/>
</dbReference>
<comment type="caution">
    <text evidence="5">The sequence shown here is derived from an EMBL/GenBank/DDBJ whole genome shotgun (WGS) entry which is preliminary data.</text>
</comment>
<dbReference type="InterPro" id="IPR011042">
    <property type="entry name" value="6-blade_b-propeller_TolB-like"/>
</dbReference>
<feature type="binding site" evidence="3">
    <location>
        <position position="148"/>
    </location>
    <ligand>
        <name>a divalent metal cation</name>
        <dbReference type="ChEBI" id="CHEBI:60240"/>
    </ligand>
</feature>
<evidence type="ECO:0000256" key="1">
    <source>
        <dbReference type="ARBA" id="ARBA00008853"/>
    </source>
</evidence>
<dbReference type="EMBL" id="QQNH01000005">
    <property type="protein sequence ID" value="RDE09674.1"/>
    <property type="molecule type" value="Genomic_DNA"/>
</dbReference>
<reference evidence="6" key="1">
    <citation type="submission" date="2018-07" db="EMBL/GenBank/DDBJ databases">
        <authorList>
            <person name="Liu B.-T."/>
            <person name="Du Z."/>
        </authorList>
    </citation>
    <scope>NUCLEOTIDE SEQUENCE [LARGE SCALE GENOMIC DNA]</scope>
    <source>
        <strain evidence="6">XYN52</strain>
    </source>
</reference>
<keyword evidence="3" id="KW-0862">Zinc</keyword>
<evidence type="ECO:0000313" key="5">
    <source>
        <dbReference type="EMBL" id="RDE09674.1"/>
    </source>
</evidence>
<dbReference type="InterPro" id="IPR013658">
    <property type="entry name" value="SGL"/>
</dbReference>
<dbReference type="SUPFAM" id="SSF63829">
    <property type="entry name" value="Calcium-dependent phosphotriesterase"/>
    <property type="match status" value="1"/>
</dbReference>
<dbReference type="GO" id="GO:0019853">
    <property type="term" value="P:L-ascorbic acid biosynthetic process"/>
    <property type="evidence" value="ECO:0007669"/>
    <property type="project" value="TreeGrafter"/>
</dbReference>
<feature type="domain" description="SMP-30/Gluconolactonase/LRE-like region" evidence="4">
    <location>
        <begin position="14"/>
        <end position="256"/>
    </location>
</feature>
<feature type="active site" description="Proton donor/acceptor" evidence="2">
    <location>
        <position position="198"/>
    </location>
</feature>
<dbReference type="InterPro" id="IPR005511">
    <property type="entry name" value="SMP-30"/>
</dbReference>
<protein>
    <submittedName>
        <fullName evidence="5">SMP-30/gluconolactonase/LRE family protein</fullName>
    </submittedName>
</protein>
<comment type="similarity">
    <text evidence="1">Belongs to the SMP-30/CGR1 family.</text>
</comment>
<evidence type="ECO:0000256" key="3">
    <source>
        <dbReference type="PIRSR" id="PIRSR605511-2"/>
    </source>
</evidence>
<gene>
    <name evidence="5" type="ORF">DVH29_05825</name>
</gene>
<evidence type="ECO:0000256" key="2">
    <source>
        <dbReference type="PIRSR" id="PIRSR605511-1"/>
    </source>
</evidence>
<dbReference type="GO" id="GO:0005509">
    <property type="term" value="F:calcium ion binding"/>
    <property type="evidence" value="ECO:0007669"/>
    <property type="project" value="TreeGrafter"/>
</dbReference>
<dbReference type="GO" id="GO:0004341">
    <property type="term" value="F:gluconolactonase activity"/>
    <property type="evidence" value="ECO:0007669"/>
    <property type="project" value="TreeGrafter"/>
</dbReference>
<feature type="binding site" evidence="3">
    <location>
        <position position="100"/>
    </location>
    <ligand>
        <name>substrate</name>
    </ligand>
</feature>
<dbReference type="PANTHER" id="PTHR10907">
    <property type="entry name" value="REGUCALCIN"/>
    <property type="match status" value="1"/>
</dbReference>
<name>A0A369W4Q1_9HYPH</name>
<dbReference type="RefSeq" id="WP_114645220.1">
    <property type="nucleotide sequence ID" value="NZ_QQNH01000005.1"/>
</dbReference>
<sequence length="291" mass="32516">MTAIEMVADSKNRVGEVPVWSPRDRKVWWIDVRQPRIQSYDPDTGAFETFLTGGNVLGSYAIREQGGFMLAQEDGLYAFDAATGERTLLVDPEADFPDHRLNDGRCDRKGRFWLGSMNDKQRTDDGSFYSVGPDLAIAKWFDGINIPNGVCFSPDDKVMYFADTPKKMIWAFDFDIEEGRISNRRVFADLKDAPGRPDGSTVDAEGFVWNAEFAGRRIVRYTPDGRVDRVIDMPVTNITCLGFGGDNLDQLYITTAWQGLSDEQRAAEPLAGALFRTEVGVRGLPEPMFAG</sequence>